<reference evidence="1 2" key="1">
    <citation type="submission" date="2019-02" db="EMBL/GenBank/DDBJ databases">
        <title>Bacterial novel species isolated from soil.</title>
        <authorList>
            <person name="Jung H.-Y."/>
        </authorList>
    </citation>
    <scope>NUCLEOTIDE SEQUENCE [LARGE SCALE GENOMIC DNA]</scope>
    <source>
        <strain evidence="1 2">1-3-3-3</strain>
    </source>
</reference>
<dbReference type="Proteomes" id="UP000294155">
    <property type="component" value="Unassembled WGS sequence"/>
</dbReference>
<comment type="caution">
    <text evidence="1">The sequence shown here is derived from an EMBL/GenBank/DDBJ whole genome shotgun (WGS) entry which is preliminary data.</text>
</comment>
<dbReference type="PROSITE" id="PS51257">
    <property type="entry name" value="PROKAR_LIPOPROTEIN"/>
    <property type="match status" value="1"/>
</dbReference>
<evidence type="ECO:0000313" key="1">
    <source>
        <dbReference type="EMBL" id="RYU78423.1"/>
    </source>
</evidence>
<protein>
    <recommendedName>
        <fullName evidence="3">CBM11 domain-containing protein</fullName>
    </recommendedName>
</protein>
<dbReference type="OrthoDB" id="882450at2"/>
<accession>A0A4Q5L9I5</accession>
<gene>
    <name evidence="1" type="ORF">EWM57_14100</name>
</gene>
<evidence type="ECO:0008006" key="3">
    <source>
        <dbReference type="Google" id="ProtNLM"/>
    </source>
</evidence>
<dbReference type="EMBL" id="SEWE01000030">
    <property type="protein sequence ID" value="RYU78423.1"/>
    <property type="molecule type" value="Genomic_DNA"/>
</dbReference>
<name>A0A4Q5L9I5_9BACT</name>
<organism evidence="1 2">
    <name type="scientific">Hymenobacter persicinus</name>
    <dbReference type="NCBI Taxonomy" id="2025506"/>
    <lineage>
        <taxon>Bacteria</taxon>
        <taxon>Pseudomonadati</taxon>
        <taxon>Bacteroidota</taxon>
        <taxon>Cytophagia</taxon>
        <taxon>Cytophagales</taxon>
        <taxon>Hymenobacteraceae</taxon>
        <taxon>Hymenobacter</taxon>
    </lineage>
</organism>
<dbReference type="RefSeq" id="WP_129921801.1">
    <property type="nucleotide sequence ID" value="NZ_SEWE01000030.1"/>
</dbReference>
<dbReference type="AlphaFoldDB" id="A0A4Q5L9I5"/>
<evidence type="ECO:0000313" key="2">
    <source>
        <dbReference type="Proteomes" id="UP000294155"/>
    </source>
</evidence>
<keyword evidence="2" id="KW-1185">Reference proteome</keyword>
<sequence length="179" mass="19748">MKTYIGLLGLALLGACSSDNGQNLKVDDKTITANDFESIAGWNNDPTTLDRGRAHSGQYAIKVDGNHEFSTTFDMPLALASSKKFNTVLLEGWAYLPSDKSTGMLGIQILDPNNPGKEIFGDGIRLGEVVKEYKKWVPVSKEFKLPDNINATQHIRMSLWRADASDFVLVDDVKISIKE</sequence>
<dbReference type="Gene3D" id="2.60.120.260">
    <property type="entry name" value="Galactose-binding domain-like"/>
    <property type="match status" value="1"/>
</dbReference>
<proteinExistence type="predicted"/>